<reference evidence="4" key="1">
    <citation type="submission" date="2016-05" db="EMBL/GenBank/DDBJ databases">
        <title>Paenibacillus oryzae. sp. nov., isolated from the rice root.</title>
        <authorList>
            <person name="Zhang J."/>
            <person name="Zhang X."/>
        </authorList>
    </citation>
    <scope>NUCLEOTIDE SEQUENCE [LARGE SCALE GENOMIC DNA]</scope>
    <source>
        <strain evidence="4">KCTC13222</strain>
    </source>
</reference>
<dbReference type="SUPFAM" id="SSF55961">
    <property type="entry name" value="Bet v1-like"/>
    <property type="match status" value="1"/>
</dbReference>
<gene>
    <name evidence="3" type="ORF">A8709_02505</name>
</gene>
<dbReference type="InterPro" id="IPR013538">
    <property type="entry name" value="ASHA1/2-like_C"/>
</dbReference>
<comment type="caution">
    <text evidence="3">The sequence shown here is derived from an EMBL/GenBank/DDBJ whole genome shotgun (WGS) entry which is preliminary data.</text>
</comment>
<dbReference type="STRING" id="512399.A8709_02505"/>
<evidence type="ECO:0000313" key="4">
    <source>
        <dbReference type="Proteomes" id="UP000093309"/>
    </source>
</evidence>
<name>A0A1C1A6X9_9BACL</name>
<evidence type="ECO:0000313" key="3">
    <source>
        <dbReference type="EMBL" id="OCT16321.1"/>
    </source>
</evidence>
<dbReference type="CDD" id="cd08899">
    <property type="entry name" value="SRPBCC_CalC_Aha1-like_6"/>
    <property type="match status" value="1"/>
</dbReference>
<protein>
    <submittedName>
        <fullName evidence="3">Activator of Hsp90 ATPase 1 family protein</fullName>
    </submittedName>
</protein>
<dbReference type="AlphaFoldDB" id="A0A1C1A6X9"/>
<dbReference type="OrthoDB" id="9803476at2"/>
<evidence type="ECO:0000259" key="2">
    <source>
        <dbReference type="Pfam" id="PF08327"/>
    </source>
</evidence>
<dbReference type="Proteomes" id="UP000093309">
    <property type="component" value="Unassembled WGS sequence"/>
</dbReference>
<dbReference type="RefSeq" id="WP_065851093.1">
    <property type="nucleotide sequence ID" value="NZ_LYPC01000011.1"/>
</dbReference>
<dbReference type="InterPro" id="IPR023393">
    <property type="entry name" value="START-like_dom_sf"/>
</dbReference>
<proteinExistence type="inferred from homology"/>
<dbReference type="EMBL" id="LYPC01000011">
    <property type="protein sequence ID" value="OCT16321.1"/>
    <property type="molecule type" value="Genomic_DNA"/>
</dbReference>
<organism evidence="3 4">
    <name type="scientific">Paenibacillus pectinilyticus</name>
    <dbReference type="NCBI Taxonomy" id="512399"/>
    <lineage>
        <taxon>Bacteria</taxon>
        <taxon>Bacillati</taxon>
        <taxon>Bacillota</taxon>
        <taxon>Bacilli</taxon>
        <taxon>Bacillales</taxon>
        <taxon>Paenibacillaceae</taxon>
        <taxon>Paenibacillus</taxon>
    </lineage>
</organism>
<dbReference type="Gene3D" id="3.30.530.20">
    <property type="match status" value="1"/>
</dbReference>
<comment type="similarity">
    <text evidence="1">Belongs to the AHA1 family.</text>
</comment>
<keyword evidence="4" id="KW-1185">Reference proteome</keyword>
<sequence>MLADFQPAQDGYAARFERHWQHTVEEVWSWLTENDKLVQWFPELEVEELREGGIIKFNMPDGKVIPMDILELSTHEVLAFTWAEDRVRFELAAEPDGGCRLLFTEQLQRITAHTPRDLAGWHVCLDVIEALMDGRTIASRKELWSEWYEKYKQLTGDYLSKQE</sequence>
<dbReference type="Pfam" id="PF08327">
    <property type="entry name" value="AHSA1"/>
    <property type="match status" value="1"/>
</dbReference>
<evidence type="ECO:0000256" key="1">
    <source>
        <dbReference type="ARBA" id="ARBA00006817"/>
    </source>
</evidence>
<accession>A0A1C1A6X9</accession>
<feature type="domain" description="Activator of Hsp90 ATPase homologue 1/2-like C-terminal" evidence="2">
    <location>
        <begin position="22"/>
        <end position="132"/>
    </location>
</feature>